<protein>
    <recommendedName>
        <fullName evidence="8">NB-ARC domain-containing protein</fullName>
    </recommendedName>
</protein>
<keyword evidence="2" id="KW-0677">Repeat</keyword>
<dbReference type="InterPro" id="IPR032675">
    <property type="entry name" value="LRR_dom_sf"/>
</dbReference>
<evidence type="ECO:0000259" key="4">
    <source>
        <dbReference type="Pfam" id="PF13401"/>
    </source>
</evidence>
<evidence type="ECO:0000259" key="5">
    <source>
        <dbReference type="Pfam" id="PF23598"/>
    </source>
</evidence>
<dbReference type="PRINTS" id="PR00364">
    <property type="entry name" value="DISEASERSIST"/>
</dbReference>
<name>A0ABD3I891_9MARC</name>
<feature type="region of interest" description="Disordered" evidence="3">
    <location>
        <begin position="75"/>
        <end position="96"/>
    </location>
</feature>
<dbReference type="SUPFAM" id="SSF52058">
    <property type="entry name" value="L domain-like"/>
    <property type="match status" value="1"/>
</dbReference>
<dbReference type="InterPro" id="IPR049945">
    <property type="entry name" value="AAA_22"/>
</dbReference>
<dbReference type="Pfam" id="PF23598">
    <property type="entry name" value="LRR_14"/>
    <property type="match status" value="1"/>
</dbReference>
<evidence type="ECO:0000256" key="3">
    <source>
        <dbReference type="SAM" id="MobiDB-lite"/>
    </source>
</evidence>
<evidence type="ECO:0000256" key="2">
    <source>
        <dbReference type="ARBA" id="ARBA00022737"/>
    </source>
</evidence>
<accession>A0ABD3I891</accession>
<gene>
    <name evidence="6" type="ORF">R1sor_017885</name>
</gene>
<evidence type="ECO:0000313" key="7">
    <source>
        <dbReference type="Proteomes" id="UP001633002"/>
    </source>
</evidence>
<dbReference type="AlphaFoldDB" id="A0ABD3I891"/>
<dbReference type="InterPro" id="IPR001611">
    <property type="entry name" value="Leu-rich_rpt"/>
</dbReference>
<proteinExistence type="predicted"/>
<dbReference type="InterPro" id="IPR055414">
    <property type="entry name" value="LRR_R13L4/SHOC2-like"/>
</dbReference>
<comment type="caution">
    <text evidence="6">The sequence shown here is derived from an EMBL/GenBank/DDBJ whole genome shotgun (WGS) entry which is preliminary data.</text>
</comment>
<dbReference type="PANTHER" id="PTHR36766">
    <property type="entry name" value="PLANT BROAD-SPECTRUM MILDEW RESISTANCE PROTEIN RPW8"/>
    <property type="match status" value="1"/>
</dbReference>
<feature type="domain" description="Disease resistance R13L4/SHOC-2-like LRR" evidence="5">
    <location>
        <begin position="813"/>
        <end position="916"/>
    </location>
</feature>
<dbReference type="Proteomes" id="UP001633002">
    <property type="component" value="Unassembled WGS sequence"/>
</dbReference>
<dbReference type="Gene3D" id="1.10.8.430">
    <property type="entry name" value="Helical domain of apoptotic protease-activating factors"/>
    <property type="match status" value="1"/>
</dbReference>
<dbReference type="Gene3D" id="3.80.10.10">
    <property type="entry name" value="Ribonuclease Inhibitor"/>
    <property type="match status" value="2"/>
</dbReference>
<dbReference type="SUPFAM" id="SSF52540">
    <property type="entry name" value="P-loop containing nucleoside triphosphate hydrolases"/>
    <property type="match status" value="1"/>
</dbReference>
<keyword evidence="7" id="KW-1185">Reference proteome</keyword>
<organism evidence="6 7">
    <name type="scientific">Riccia sorocarpa</name>
    <dbReference type="NCBI Taxonomy" id="122646"/>
    <lineage>
        <taxon>Eukaryota</taxon>
        <taxon>Viridiplantae</taxon>
        <taxon>Streptophyta</taxon>
        <taxon>Embryophyta</taxon>
        <taxon>Marchantiophyta</taxon>
        <taxon>Marchantiopsida</taxon>
        <taxon>Marchantiidae</taxon>
        <taxon>Marchantiales</taxon>
        <taxon>Ricciaceae</taxon>
        <taxon>Riccia</taxon>
    </lineage>
</organism>
<feature type="domain" description="ORC1/DEAH AAA+ ATPase" evidence="4">
    <location>
        <begin position="324"/>
        <end position="411"/>
    </location>
</feature>
<evidence type="ECO:0008006" key="8">
    <source>
        <dbReference type="Google" id="ProtNLM"/>
    </source>
</evidence>
<dbReference type="InterPro" id="IPR042197">
    <property type="entry name" value="Apaf_helical"/>
</dbReference>
<sequence length="1082" mass="121038">MFQAEEARVLNNILKNRVQDEGMMPTSMGELDGGRSLPESRFEGGIGKNGIPKNGFAYGKAQSFTTQKWQECSSPTRYSDKESMTPSVPEPEPEVSTPIAFNKDDYKQIEEFLFSHGSFLEDLRKKVTDTQVKDRVLIFENLQWELLREVGNLSWFGFAFKLVGYITTRSHNVTYCQDKIEALQQQVDNIGDQIDELKLCLETDSDIFKIAAGTLLYTFAIIRHIEQKVETSKRYTSCCSPVSIWMVRKSLSDGVPNQLDDVLGELKALQDNLMFATLAAVGNRVAQSVIKKPPALQTMSIGLEQHVSQITSFYQKPGVCLVGIYGHAGVGKTMLLNEVVTTLQKSQKRLFASVEVGDRPDDLRKLQASLLQQLGGGKKEFTSTAQGRNALLYQLQKLKHNNKQARIAIDNLFDIRLIGELFPHSLGKVLPLKSLILVSSPSLAILNRLDQLCRPAMPQYNFLPYKLPPLSPQQSKTLFLSHAASEPVMSQGVLNKYVDMVDQVVPLCDGNPLALKVTGSYFSDESNQSEDHWSSIVKKMKLAEELDSPEDQMFGKLQVIYDRLDMTLKEAFLDIAIFFRGWDWRIVERVIGKPAMKALMSQALIAANKKDTESLYGIAQWTRYSEQPWKVELVGMHDLLAAIGSRRAQGNRVQSEDQTHLPERLLVDGPGNELTNIRGLSLISCKEAIQGHMLERMTNLRLLILHDTGVRGYCTKALNNLQFFYWGRSQPASEVKIPFQMNRMKKLEVVILKAHEIDLNLKFPPQLRDLTLIGCNNMEELPDTVAQLTTLTELHLYSCNRLQDLTVAFGNLRTLYRFRMENCGGIKELPRSLGNLINLKEMDLSGCQNLTSLPPEIGSLCNLERLDVSRCKSLTLLPKEIGGLRSLTYLSCAHCALTSICPEIGKLGMLEELSLTNCARLEKLPKEIGSLAFLERLNLSSCIGLKELPREIGSLGSLLRLSLSTCTALLRLPEELWSLTSLQSLDLDYCKHLTHLPKEIGNLVSLQKLSLNCCTKLTKLPAEISGLRSLQVLNLVGCTGLKGDLPSGLHDVTNEDVEVHKDDDSVIMEGPVNPSFKLYTVA</sequence>
<dbReference type="Pfam" id="PF00560">
    <property type="entry name" value="LRR_1"/>
    <property type="match status" value="1"/>
</dbReference>
<evidence type="ECO:0000313" key="6">
    <source>
        <dbReference type="EMBL" id="KAL3699863.1"/>
    </source>
</evidence>
<dbReference type="SMART" id="SM00369">
    <property type="entry name" value="LRR_TYP"/>
    <property type="match status" value="5"/>
</dbReference>
<keyword evidence="1" id="KW-0433">Leucine-rich repeat</keyword>
<dbReference type="EMBL" id="JBJQOH010000001">
    <property type="protein sequence ID" value="KAL3699863.1"/>
    <property type="molecule type" value="Genomic_DNA"/>
</dbReference>
<dbReference type="Gene3D" id="3.40.50.300">
    <property type="entry name" value="P-loop containing nucleotide triphosphate hydrolases"/>
    <property type="match status" value="1"/>
</dbReference>
<dbReference type="GO" id="GO:0006952">
    <property type="term" value="P:defense response"/>
    <property type="evidence" value="ECO:0007669"/>
    <property type="project" value="UniProtKB-KW"/>
</dbReference>
<dbReference type="InterPro" id="IPR027417">
    <property type="entry name" value="P-loop_NTPase"/>
</dbReference>
<dbReference type="PANTHER" id="PTHR36766:SF30">
    <property type="entry name" value="TIR-NBS TYPE DISEASE RESISTANCE PROTEIN-RELATED"/>
    <property type="match status" value="1"/>
</dbReference>
<dbReference type="InterPro" id="IPR003591">
    <property type="entry name" value="Leu-rich_rpt_typical-subtyp"/>
</dbReference>
<reference evidence="6 7" key="1">
    <citation type="submission" date="2024-09" db="EMBL/GenBank/DDBJ databases">
        <title>Chromosome-scale assembly of Riccia sorocarpa.</title>
        <authorList>
            <person name="Paukszto L."/>
        </authorList>
    </citation>
    <scope>NUCLEOTIDE SEQUENCE [LARGE SCALE GENOMIC DNA]</scope>
    <source>
        <strain evidence="6">LP-2024</strain>
        <tissue evidence="6">Aerial parts of the thallus</tissue>
    </source>
</reference>
<evidence type="ECO:0000256" key="1">
    <source>
        <dbReference type="ARBA" id="ARBA00022614"/>
    </source>
</evidence>
<dbReference type="Pfam" id="PF13401">
    <property type="entry name" value="AAA_22"/>
    <property type="match status" value="1"/>
</dbReference>